<evidence type="ECO:0000313" key="1">
    <source>
        <dbReference type="EMBL" id="OBZ80884.1"/>
    </source>
</evidence>
<dbReference type="EMBL" id="LUGH01001641">
    <property type="protein sequence ID" value="OBZ80884.1"/>
    <property type="molecule type" value="Genomic_DNA"/>
</dbReference>
<dbReference type="STRING" id="101091.A0A1C7N0J5"/>
<evidence type="ECO:0000313" key="2">
    <source>
        <dbReference type="Proteomes" id="UP000093000"/>
    </source>
</evidence>
<dbReference type="Proteomes" id="UP000093000">
    <property type="component" value="Unassembled WGS sequence"/>
</dbReference>
<dbReference type="InParanoid" id="A0A1C7N0J5"/>
<comment type="caution">
    <text evidence="1">The sequence shown here is derived from an EMBL/GenBank/DDBJ whole genome shotgun (WGS) entry which is preliminary data.</text>
</comment>
<sequence>MHLGSNIAKLLYEMLSPRLNDKYKHTNNKSSYPFQLPVDAGDKIYKPLQLSKRHISQHFAGSWNPYNPCTNSKLSAYRSVCWLDIVRHTFHTLLAPYLQSSAAKTLSAVIRDITIMLQRHLSKEDICEMEKCFKKWFSYLDECIARKAISLTVYRINMHLLSHVAGYIRYFGPMSSASARSMERPIRILKRTMKVSHNVAAKNNNILEVGALLDYLDFSGIVNFEIKKKKEDTTYKDHPQNASLSQLWAPFLASSSPISLKQANKEQVIEGGFNIRQLGYAIYQLMGRIQRTKNGSSEKTIMSTILLCTLIHASKQTKTAIMLCSKQAKCARTMDTSESGLPTHLVLGKIYEGCRESTTSNVPRVKETKKYVAFDASDLISPVSLLQEVKSTQSVSNYQPSPWYKVICNTSVFPLNMHETAGEVANLFPV</sequence>
<dbReference type="AlphaFoldDB" id="A0A1C7N0J5"/>
<protein>
    <submittedName>
        <fullName evidence="1">Uncharacterized protein</fullName>
    </submittedName>
</protein>
<keyword evidence="2" id="KW-1185">Reference proteome</keyword>
<dbReference type="OrthoDB" id="2289822at2759"/>
<accession>A0A1C7N0J5</accession>
<organism evidence="1 2">
    <name type="scientific">Choanephora cucurbitarum</name>
    <dbReference type="NCBI Taxonomy" id="101091"/>
    <lineage>
        <taxon>Eukaryota</taxon>
        <taxon>Fungi</taxon>
        <taxon>Fungi incertae sedis</taxon>
        <taxon>Mucoromycota</taxon>
        <taxon>Mucoromycotina</taxon>
        <taxon>Mucoromycetes</taxon>
        <taxon>Mucorales</taxon>
        <taxon>Mucorineae</taxon>
        <taxon>Choanephoraceae</taxon>
        <taxon>Choanephoroideae</taxon>
        <taxon>Choanephora</taxon>
    </lineage>
</organism>
<reference evidence="1 2" key="1">
    <citation type="submission" date="2016-03" db="EMBL/GenBank/DDBJ databases">
        <title>Choanephora cucurbitarum.</title>
        <authorList>
            <person name="Min B."/>
            <person name="Park H."/>
            <person name="Park J.-H."/>
            <person name="Shin H.-D."/>
            <person name="Choi I.-G."/>
        </authorList>
    </citation>
    <scope>NUCLEOTIDE SEQUENCE [LARGE SCALE GENOMIC DNA]</scope>
    <source>
        <strain evidence="1 2">KUS-F28377</strain>
    </source>
</reference>
<gene>
    <name evidence="1" type="ORF">A0J61_11067</name>
</gene>
<proteinExistence type="predicted"/>
<name>A0A1C7N0J5_9FUNG</name>